<feature type="region of interest" description="Disordered" evidence="1">
    <location>
        <begin position="1"/>
        <end position="35"/>
    </location>
</feature>
<dbReference type="AlphaFoldDB" id="A0A811QDR1"/>
<evidence type="ECO:0000313" key="3">
    <source>
        <dbReference type="EMBL" id="CAD6256505.1"/>
    </source>
</evidence>
<keyword evidence="4" id="KW-1185">Reference proteome</keyword>
<comment type="caution">
    <text evidence="3">The sequence shown here is derived from an EMBL/GenBank/DDBJ whole genome shotgun (WGS) entry which is preliminary data.</text>
</comment>
<dbReference type="Gene3D" id="1.20.1280.50">
    <property type="match status" value="1"/>
</dbReference>
<dbReference type="InterPro" id="IPR036047">
    <property type="entry name" value="F-box-like_dom_sf"/>
</dbReference>
<feature type="compositionally biased region" description="Basic and acidic residues" evidence="1">
    <location>
        <begin position="16"/>
        <end position="29"/>
    </location>
</feature>
<organism evidence="3 4">
    <name type="scientific">Miscanthus lutarioriparius</name>
    <dbReference type="NCBI Taxonomy" id="422564"/>
    <lineage>
        <taxon>Eukaryota</taxon>
        <taxon>Viridiplantae</taxon>
        <taxon>Streptophyta</taxon>
        <taxon>Embryophyta</taxon>
        <taxon>Tracheophyta</taxon>
        <taxon>Spermatophyta</taxon>
        <taxon>Magnoliopsida</taxon>
        <taxon>Liliopsida</taxon>
        <taxon>Poales</taxon>
        <taxon>Poaceae</taxon>
        <taxon>PACMAD clade</taxon>
        <taxon>Panicoideae</taxon>
        <taxon>Andropogonodae</taxon>
        <taxon>Andropogoneae</taxon>
        <taxon>Saccharinae</taxon>
        <taxon>Miscanthus</taxon>
    </lineage>
</organism>
<dbReference type="EMBL" id="CAJGYO010000010">
    <property type="protein sequence ID" value="CAD6256505.1"/>
    <property type="molecule type" value="Genomic_DNA"/>
</dbReference>
<reference evidence="3" key="1">
    <citation type="submission" date="2020-10" db="EMBL/GenBank/DDBJ databases">
        <authorList>
            <person name="Han B."/>
            <person name="Lu T."/>
            <person name="Zhao Q."/>
            <person name="Huang X."/>
            <person name="Zhao Y."/>
        </authorList>
    </citation>
    <scope>NUCLEOTIDE SEQUENCE</scope>
</reference>
<accession>A0A811QDR1</accession>
<dbReference type="Pfam" id="PF03478">
    <property type="entry name" value="Beta-prop_KIB1-4"/>
    <property type="match status" value="1"/>
</dbReference>
<evidence type="ECO:0000259" key="2">
    <source>
        <dbReference type="Pfam" id="PF03478"/>
    </source>
</evidence>
<dbReference type="PANTHER" id="PTHR33110">
    <property type="entry name" value="F-BOX/KELCH-REPEAT PROTEIN-RELATED"/>
    <property type="match status" value="1"/>
</dbReference>
<evidence type="ECO:0000313" key="4">
    <source>
        <dbReference type="Proteomes" id="UP000604825"/>
    </source>
</evidence>
<dbReference type="InterPro" id="IPR005174">
    <property type="entry name" value="KIB1-4_b-propeller"/>
</dbReference>
<evidence type="ECO:0000256" key="1">
    <source>
        <dbReference type="SAM" id="MobiDB-lite"/>
    </source>
</evidence>
<dbReference type="PANTHER" id="PTHR33110:SF123">
    <property type="entry name" value="DUF295 DOMAIN-CONTAINING PROTEIN"/>
    <property type="match status" value="1"/>
</dbReference>
<feature type="domain" description="KIB1-4 beta-propeller" evidence="2">
    <location>
        <begin position="106"/>
        <end position="364"/>
    </location>
</feature>
<proteinExistence type="predicted"/>
<dbReference type="SUPFAM" id="SSF81383">
    <property type="entry name" value="F-box domain"/>
    <property type="match status" value="1"/>
</dbReference>
<dbReference type="OrthoDB" id="637180at2759"/>
<protein>
    <recommendedName>
        <fullName evidence="2">KIB1-4 beta-propeller domain-containing protein</fullName>
    </recommendedName>
</protein>
<dbReference type="Proteomes" id="UP000604825">
    <property type="component" value="Unassembled WGS sequence"/>
</dbReference>
<gene>
    <name evidence="3" type="ORF">NCGR_LOCUS40011</name>
</gene>
<sequence>MDSGADTAGEALDEMPQEKRRRFDAERDSSPSSPWAGLQADALGVVLRFLPCLADRARVRSVCRNWRAASRGRGVAPPLPVLVMPRFRFAGMTPGGVLTATARHAWMPSEVDADHADCVGSSDAWLVGARQAGGECFLVNAFSHVVLHLPRLGDSDHSHWACSLRKVALSGSPETGPKCIVAAFAFCRSKPELALWRPGMKAWRVWQHSLIAGHIDMAFYQGRLYMLWRFSPSLFVFEIAEDGHGVKFSRMKDCLLEKLLPTPLGSNHVLSCNMVEWRGRLLLIIRYYGGYQVRHRVLKVEVFAMDFSTKPISLTEIHSFGGDCIFVGSGGCKSFPAGQYRGVEGDLIYFVPDHYNPHDAFVYNMRDGKTRLIVEPLPRRICAPVQSLGFPVWLFPPE</sequence>
<name>A0A811QDR1_9POAL</name>